<evidence type="ECO:0000256" key="5">
    <source>
        <dbReference type="ARBA" id="ARBA00022741"/>
    </source>
</evidence>
<dbReference type="NCBIfam" id="TIGR01357">
    <property type="entry name" value="aroB"/>
    <property type="match status" value="1"/>
</dbReference>
<evidence type="ECO:0000256" key="10">
    <source>
        <dbReference type="NCBIfam" id="TIGR01357"/>
    </source>
</evidence>
<evidence type="ECO:0000256" key="6">
    <source>
        <dbReference type="ARBA" id="ARBA00022833"/>
    </source>
</evidence>
<dbReference type="Gene3D" id="1.20.1090.10">
    <property type="entry name" value="Dehydroquinate synthase-like - alpha domain"/>
    <property type="match status" value="1"/>
</dbReference>
<dbReference type="InterPro" id="IPR030963">
    <property type="entry name" value="DHQ_synth_fam"/>
</dbReference>
<dbReference type="InterPro" id="IPR016037">
    <property type="entry name" value="DHQ_synth_AroB"/>
</dbReference>
<dbReference type="EMBL" id="JAHESF010000005">
    <property type="protein sequence ID" value="MBT1696590.1"/>
    <property type="molecule type" value="Genomic_DNA"/>
</dbReference>
<evidence type="ECO:0000313" key="13">
    <source>
        <dbReference type="EMBL" id="MBT1696590.1"/>
    </source>
</evidence>
<keyword evidence="6" id="KW-0862">Zinc</keyword>
<dbReference type="PIRSF" id="PIRSF001455">
    <property type="entry name" value="DHQ_synth"/>
    <property type="match status" value="1"/>
</dbReference>
<protein>
    <recommendedName>
        <fullName evidence="10">3-dehydroquinate synthase</fullName>
        <ecNumber evidence="10">4.2.3.4</ecNumber>
    </recommendedName>
</protein>
<dbReference type="EC" id="4.2.3.4" evidence="10"/>
<feature type="domain" description="3-dehydroquinate synthase C-terminal" evidence="12">
    <location>
        <begin position="167"/>
        <end position="307"/>
    </location>
</feature>
<sequence>MPDNILFSSAPAADLKSFLDAKKYSKLAVLTDENTFRHCYPLLAPALPAHEVITVKSGEEHKNLETSAYIWQAMTDQALDRHSAMVVIGGGVLGDMGGFCAATYKRGIDFILISTTLLSQVDSSIGGKLGIDFNHFKNHIGVFQLPVFTLLHSGFLKTLPKAELRSGFAEIIKHTLISDEAMWNEVRSRAFEQQDWEKLTRHSVDFKSYVVTEDPKEKGLRKILNAGHTIGHAVESHLLNSGNKVLHGEAIAVGLIAEAYIAHKRGLLSQTSLDEITRYILQVFGKVTLHVKDDDTIIQLALQDKKNKGNRILCVLLEGVGKARWDCEISAEEVKSALSFYRSA</sequence>
<dbReference type="PANTHER" id="PTHR43622:SF1">
    <property type="entry name" value="3-DEHYDROQUINATE SYNTHASE"/>
    <property type="match status" value="1"/>
</dbReference>
<evidence type="ECO:0000256" key="7">
    <source>
        <dbReference type="ARBA" id="ARBA00023027"/>
    </source>
</evidence>
<dbReference type="InterPro" id="IPR056179">
    <property type="entry name" value="DHQS_C"/>
</dbReference>
<gene>
    <name evidence="13" type="primary">aroB</name>
    <name evidence="13" type="ORF">KK083_06885</name>
</gene>
<comment type="cofactor">
    <cofactor evidence="1">
        <name>NAD(+)</name>
        <dbReference type="ChEBI" id="CHEBI:57540"/>
    </cofactor>
</comment>
<comment type="cofactor">
    <cofactor evidence="2">
        <name>Co(2+)</name>
        <dbReference type="ChEBI" id="CHEBI:48828"/>
    </cofactor>
</comment>
<dbReference type="GO" id="GO:0046872">
    <property type="term" value="F:metal ion binding"/>
    <property type="evidence" value="ECO:0007669"/>
    <property type="project" value="UniProtKB-KW"/>
</dbReference>
<dbReference type="InterPro" id="IPR030960">
    <property type="entry name" value="DHQS/DOIS_N"/>
</dbReference>
<dbReference type="RefSeq" id="WP_254161870.1">
    <property type="nucleotide sequence ID" value="NZ_JAHESF010000005.1"/>
</dbReference>
<evidence type="ECO:0000259" key="11">
    <source>
        <dbReference type="Pfam" id="PF01761"/>
    </source>
</evidence>
<dbReference type="Pfam" id="PF01761">
    <property type="entry name" value="DHQ_synthase"/>
    <property type="match status" value="1"/>
</dbReference>
<organism evidence="13 14">
    <name type="scientific">Chryseosolibacter histidini</name>
    <dbReference type="NCBI Taxonomy" id="2782349"/>
    <lineage>
        <taxon>Bacteria</taxon>
        <taxon>Pseudomonadati</taxon>
        <taxon>Bacteroidota</taxon>
        <taxon>Cytophagia</taxon>
        <taxon>Cytophagales</taxon>
        <taxon>Chryseotaleaceae</taxon>
        <taxon>Chryseosolibacter</taxon>
    </lineage>
</organism>
<dbReference type="CDD" id="cd08195">
    <property type="entry name" value="DHQS"/>
    <property type="match status" value="1"/>
</dbReference>
<dbReference type="GO" id="GO:0003856">
    <property type="term" value="F:3-dehydroquinate synthase activity"/>
    <property type="evidence" value="ECO:0007669"/>
    <property type="project" value="UniProtKB-UniRule"/>
</dbReference>
<name>A0AAP2DHU4_9BACT</name>
<dbReference type="GO" id="GO:0009073">
    <property type="term" value="P:aromatic amino acid family biosynthetic process"/>
    <property type="evidence" value="ECO:0007669"/>
    <property type="project" value="InterPro"/>
</dbReference>
<dbReference type="Pfam" id="PF24621">
    <property type="entry name" value="DHQS_C"/>
    <property type="match status" value="1"/>
</dbReference>
<evidence type="ECO:0000313" key="14">
    <source>
        <dbReference type="Proteomes" id="UP001319200"/>
    </source>
</evidence>
<keyword evidence="7" id="KW-0520">NAD</keyword>
<evidence type="ECO:0000259" key="12">
    <source>
        <dbReference type="Pfam" id="PF24621"/>
    </source>
</evidence>
<evidence type="ECO:0000256" key="8">
    <source>
        <dbReference type="ARBA" id="ARBA00023239"/>
    </source>
</evidence>
<keyword evidence="8 13" id="KW-0456">Lyase</keyword>
<evidence type="ECO:0000256" key="2">
    <source>
        <dbReference type="ARBA" id="ARBA00001941"/>
    </source>
</evidence>
<comment type="function">
    <text evidence="3">Catalyzes the conversion of 3-deoxy-D-arabino-heptulosonate 7-phosphate (DAHP) to dehydroquinate (DHQ).</text>
</comment>
<reference evidence="13 14" key="1">
    <citation type="submission" date="2021-05" db="EMBL/GenBank/DDBJ databases">
        <title>A Polyphasic approach of four new species of the genus Ohtaekwangia: Ohtaekwangia histidinii sp. nov., Ohtaekwangia cretensis sp. nov., Ohtaekwangia indiensis sp. nov., Ohtaekwangia reichenbachii sp. nov. from diverse environment.</title>
        <authorList>
            <person name="Octaviana S."/>
        </authorList>
    </citation>
    <scope>NUCLEOTIDE SEQUENCE [LARGE SCALE GENOMIC DNA]</scope>
    <source>
        <strain evidence="13 14">PWU4</strain>
    </source>
</reference>
<dbReference type="AlphaFoldDB" id="A0AAP2DHU4"/>
<evidence type="ECO:0000256" key="1">
    <source>
        <dbReference type="ARBA" id="ARBA00001911"/>
    </source>
</evidence>
<evidence type="ECO:0000256" key="9">
    <source>
        <dbReference type="ARBA" id="ARBA00023285"/>
    </source>
</evidence>
<evidence type="ECO:0000256" key="3">
    <source>
        <dbReference type="ARBA" id="ARBA00003485"/>
    </source>
</evidence>
<keyword evidence="4" id="KW-0479">Metal-binding</keyword>
<dbReference type="Gene3D" id="3.40.50.1970">
    <property type="match status" value="1"/>
</dbReference>
<proteinExistence type="predicted"/>
<feature type="domain" description="3-dehydroquinate synthase N-terminal" evidence="11">
    <location>
        <begin position="53"/>
        <end position="165"/>
    </location>
</feature>
<dbReference type="PANTHER" id="PTHR43622">
    <property type="entry name" value="3-DEHYDROQUINATE SYNTHASE"/>
    <property type="match status" value="1"/>
</dbReference>
<dbReference type="InterPro" id="IPR050071">
    <property type="entry name" value="Dehydroquinate_synthase"/>
</dbReference>
<dbReference type="GO" id="GO:0005737">
    <property type="term" value="C:cytoplasm"/>
    <property type="evidence" value="ECO:0007669"/>
    <property type="project" value="InterPro"/>
</dbReference>
<keyword evidence="14" id="KW-1185">Reference proteome</keyword>
<keyword evidence="9" id="KW-0170">Cobalt</keyword>
<accession>A0AAP2DHU4</accession>
<dbReference type="GO" id="GO:0009423">
    <property type="term" value="P:chorismate biosynthetic process"/>
    <property type="evidence" value="ECO:0007669"/>
    <property type="project" value="UniProtKB-UniRule"/>
</dbReference>
<dbReference type="SUPFAM" id="SSF56796">
    <property type="entry name" value="Dehydroquinate synthase-like"/>
    <property type="match status" value="1"/>
</dbReference>
<dbReference type="GO" id="GO:0000166">
    <property type="term" value="F:nucleotide binding"/>
    <property type="evidence" value="ECO:0007669"/>
    <property type="project" value="UniProtKB-KW"/>
</dbReference>
<dbReference type="Proteomes" id="UP001319200">
    <property type="component" value="Unassembled WGS sequence"/>
</dbReference>
<comment type="caution">
    <text evidence="13">The sequence shown here is derived from an EMBL/GenBank/DDBJ whole genome shotgun (WGS) entry which is preliminary data.</text>
</comment>
<keyword evidence="5" id="KW-0547">Nucleotide-binding</keyword>
<evidence type="ECO:0000256" key="4">
    <source>
        <dbReference type="ARBA" id="ARBA00022723"/>
    </source>
</evidence>